<dbReference type="PANTHER" id="PTHR32552:SF81">
    <property type="entry name" value="TONB-DEPENDENT OUTER MEMBRANE RECEPTOR"/>
    <property type="match status" value="1"/>
</dbReference>
<comment type="similarity">
    <text evidence="12 14">Belongs to the TonB-dependent receptor family.</text>
</comment>
<dbReference type="Pfam" id="PF07715">
    <property type="entry name" value="Plug"/>
    <property type="match status" value="1"/>
</dbReference>
<keyword evidence="6 15" id="KW-0732">Signal</keyword>
<dbReference type="GO" id="GO:0006826">
    <property type="term" value="P:iron ion transport"/>
    <property type="evidence" value="ECO:0007669"/>
    <property type="project" value="UniProtKB-KW"/>
</dbReference>
<feature type="chain" id="PRO_5030584016" evidence="15">
    <location>
        <begin position="25"/>
        <end position="740"/>
    </location>
</feature>
<dbReference type="PROSITE" id="PS01156">
    <property type="entry name" value="TONB_DEPENDENT_REC_2"/>
    <property type="match status" value="1"/>
</dbReference>
<evidence type="ECO:0000256" key="12">
    <source>
        <dbReference type="PROSITE-ProRule" id="PRU01360"/>
    </source>
</evidence>
<keyword evidence="3 12" id="KW-1134">Transmembrane beta strand</keyword>
<organism evidence="18 19">
    <name type="scientific">Sediminihaliea albiluteola</name>
    <dbReference type="NCBI Taxonomy" id="2758564"/>
    <lineage>
        <taxon>Bacteria</taxon>
        <taxon>Pseudomonadati</taxon>
        <taxon>Pseudomonadota</taxon>
        <taxon>Gammaproteobacteria</taxon>
        <taxon>Cellvibrionales</taxon>
        <taxon>Halieaceae</taxon>
        <taxon>Sediminihaliea</taxon>
    </lineage>
</organism>
<keyword evidence="7" id="KW-0408">Iron</keyword>
<dbReference type="InterPro" id="IPR036942">
    <property type="entry name" value="Beta-barrel_TonB_sf"/>
</dbReference>
<dbReference type="PANTHER" id="PTHR32552">
    <property type="entry name" value="FERRICHROME IRON RECEPTOR-RELATED"/>
    <property type="match status" value="1"/>
</dbReference>
<dbReference type="EMBL" id="JACFXU010000013">
    <property type="protein sequence ID" value="MBA6411828.1"/>
    <property type="molecule type" value="Genomic_DNA"/>
</dbReference>
<dbReference type="SUPFAM" id="SSF56935">
    <property type="entry name" value="Porins"/>
    <property type="match status" value="1"/>
</dbReference>
<keyword evidence="4" id="KW-0410">Iron transport</keyword>
<evidence type="ECO:0000256" key="5">
    <source>
        <dbReference type="ARBA" id="ARBA00022692"/>
    </source>
</evidence>
<evidence type="ECO:0000313" key="19">
    <source>
        <dbReference type="Proteomes" id="UP000539350"/>
    </source>
</evidence>
<evidence type="ECO:0000256" key="8">
    <source>
        <dbReference type="ARBA" id="ARBA00023065"/>
    </source>
</evidence>
<evidence type="ECO:0000256" key="10">
    <source>
        <dbReference type="ARBA" id="ARBA00023136"/>
    </source>
</evidence>
<dbReference type="InterPro" id="IPR039426">
    <property type="entry name" value="TonB-dep_rcpt-like"/>
</dbReference>
<dbReference type="InterPro" id="IPR010917">
    <property type="entry name" value="TonB_rcpt_CS"/>
</dbReference>
<evidence type="ECO:0000313" key="18">
    <source>
        <dbReference type="EMBL" id="MBA6411828.1"/>
    </source>
</evidence>
<evidence type="ECO:0000256" key="14">
    <source>
        <dbReference type="RuleBase" id="RU003357"/>
    </source>
</evidence>
<evidence type="ECO:0000256" key="3">
    <source>
        <dbReference type="ARBA" id="ARBA00022452"/>
    </source>
</evidence>
<comment type="caution">
    <text evidence="18">The sequence shown here is derived from an EMBL/GenBank/DDBJ whole genome shotgun (WGS) entry which is preliminary data.</text>
</comment>
<protein>
    <submittedName>
        <fullName evidence="18">TonB-dependent receptor</fullName>
    </submittedName>
</protein>
<dbReference type="RefSeq" id="WP_182168683.1">
    <property type="nucleotide sequence ID" value="NZ_JACFXU010000013.1"/>
</dbReference>
<dbReference type="AlphaFoldDB" id="A0A7W2YJ16"/>
<dbReference type="GO" id="GO:0009279">
    <property type="term" value="C:cell outer membrane"/>
    <property type="evidence" value="ECO:0007669"/>
    <property type="project" value="UniProtKB-SubCell"/>
</dbReference>
<keyword evidence="2 12" id="KW-0813">Transport</keyword>
<evidence type="ECO:0000256" key="6">
    <source>
        <dbReference type="ARBA" id="ARBA00022729"/>
    </source>
</evidence>
<keyword evidence="11 12" id="KW-0998">Cell outer membrane</keyword>
<dbReference type="InterPro" id="IPR012910">
    <property type="entry name" value="Plug_dom"/>
</dbReference>
<dbReference type="Gene3D" id="2.40.170.20">
    <property type="entry name" value="TonB-dependent receptor, beta-barrel domain"/>
    <property type="match status" value="1"/>
</dbReference>
<reference evidence="18 19" key="1">
    <citation type="submission" date="2020-07" db="EMBL/GenBank/DDBJ databases">
        <title>Halieaceae bacterium, F7430, whole genome shotgun sequencing project.</title>
        <authorList>
            <person name="Jiang S."/>
            <person name="Liu Z.W."/>
            <person name="Du Z.J."/>
        </authorList>
    </citation>
    <scope>NUCLEOTIDE SEQUENCE [LARGE SCALE GENOMIC DNA]</scope>
    <source>
        <strain evidence="18 19">F7430</strain>
    </source>
</reference>
<keyword evidence="18" id="KW-0675">Receptor</keyword>
<evidence type="ECO:0000256" key="7">
    <source>
        <dbReference type="ARBA" id="ARBA00023004"/>
    </source>
</evidence>
<evidence type="ECO:0000256" key="13">
    <source>
        <dbReference type="PROSITE-ProRule" id="PRU10144"/>
    </source>
</evidence>
<evidence type="ECO:0000259" key="17">
    <source>
        <dbReference type="Pfam" id="PF07715"/>
    </source>
</evidence>
<keyword evidence="10 12" id="KW-0472">Membrane</keyword>
<evidence type="ECO:0000256" key="2">
    <source>
        <dbReference type="ARBA" id="ARBA00022448"/>
    </source>
</evidence>
<dbReference type="InterPro" id="IPR000531">
    <property type="entry name" value="Beta-barrel_TonB"/>
</dbReference>
<keyword evidence="5 12" id="KW-0812">Transmembrane</keyword>
<keyword evidence="19" id="KW-1185">Reference proteome</keyword>
<dbReference type="Pfam" id="PF00593">
    <property type="entry name" value="TonB_dep_Rec_b-barrel"/>
    <property type="match status" value="1"/>
</dbReference>
<accession>A0A7W2YJ16</accession>
<name>A0A7W2YJ16_9GAMM</name>
<sequence>MNKTLFATLPLALSVAGLTASAQAQNNSDSSSQSWALEEVMVTAQRRSENSQDIPMAVSSLNAEALQKIGFSSLRDIADKIPALNIQPDYERASALKVYIRGVGQEKPANFERDNGVGIYLDDIYVGHGNGLAAEMNDVERIEVLAGPQGILYGRNTIGGAVKFISAKPTGEFGIKQELDVGNYDLIRSTTHLNLPTTANISSKLTLLKSHKDGWVKNSGRGGNPGDKEATGYRAALRWEPSDQWLVDYTFDKVDQDSVSGYQQHSYPMFATHLTAFKVYKDRQKKTWRPIDLDIRDDFKTEGHALTAQWLFADNMSLKSITGYREFSGDSLQDGAESFNVSTLVTNAVEQDQFSQEFLLSGENADGSIKYHTGLYYFKEQAKQQEAELVSNYDVADAINSALLAGEPIAPPALSDLRPENHYDIENKSRAIYAQVTWNPAAFDHRLTLDLGARYTEDERSLGWIKPINAGGPFPIENKDDFEADSFDPAFTVDWAWTDSIHTYFRYAQAYRSGGFDTGAERLQAFDSEELESFELGFKSKMLDNKLLFNVAVFDLDYKDIQIQFFDPGLAADEPPAKVTVNGAKASTQGIEFELQYMPTANLMLRAAGAYLESDSTVTNPFTGETGDRPLFNTPKLKYNLEADYTFADTRFGTVSGILSYDYRDEELGAGNTDEKDVKPDYALVNARLMLSQIPVAVGELDLALWSKNLLDEEYETYHAFGAVVYGEPRTVGISLTYQF</sequence>
<comment type="subcellular location">
    <subcellularLocation>
        <location evidence="1 12">Cell outer membrane</location>
        <topology evidence="1 12">Multi-pass membrane protein</topology>
    </subcellularLocation>
</comment>
<keyword evidence="9 14" id="KW-0798">TonB box</keyword>
<dbReference type="Proteomes" id="UP000539350">
    <property type="component" value="Unassembled WGS sequence"/>
</dbReference>
<keyword evidence="8" id="KW-0406">Ion transport</keyword>
<dbReference type="PROSITE" id="PS52016">
    <property type="entry name" value="TONB_DEPENDENT_REC_3"/>
    <property type="match status" value="1"/>
</dbReference>
<feature type="domain" description="TonB-dependent receptor plug" evidence="17">
    <location>
        <begin position="52"/>
        <end position="161"/>
    </location>
</feature>
<feature type="signal peptide" evidence="15">
    <location>
        <begin position="1"/>
        <end position="24"/>
    </location>
</feature>
<evidence type="ECO:0000256" key="1">
    <source>
        <dbReference type="ARBA" id="ARBA00004571"/>
    </source>
</evidence>
<evidence type="ECO:0000256" key="15">
    <source>
        <dbReference type="SAM" id="SignalP"/>
    </source>
</evidence>
<feature type="short sequence motif" description="TonB C-terminal box" evidence="13">
    <location>
        <begin position="723"/>
        <end position="740"/>
    </location>
</feature>
<gene>
    <name evidence="18" type="ORF">H2508_01730</name>
</gene>
<evidence type="ECO:0000256" key="9">
    <source>
        <dbReference type="ARBA" id="ARBA00023077"/>
    </source>
</evidence>
<evidence type="ECO:0000259" key="16">
    <source>
        <dbReference type="Pfam" id="PF00593"/>
    </source>
</evidence>
<evidence type="ECO:0000256" key="11">
    <source>
        <dbReference type="ARBA" id="ARBA00023237"/>
    </source>
</evidence>
<evidence type="ECO:0000256" key="4">
    <source>
        <dbReference type="ARBA" id="ARBA00022496"/>
    </source>
</evidence>
<proteinExistence type="inferred from homology"/>
<feature type="domain" description="TonB-dependent receptor-like beta-barrel" evidence="16">
    <location>
        <begin position="248"/>
        <end position="689"/>
    </location>
</feature>